<evidence type="ECO:0000256" key="4">
    <source>
        <dbReference type="ARBA" id="ARBA00022692"/>
    </source>
</evidence>
<feature type="transmembrane region" description="Helical" evidence="7">
    <location>
        <begin position="388"/>
        <end position="410"/>
    </location>
</feature>
<dbReference type="EMBL" id="CP061169">
    <property type="protein sequence ID" value="QPZ37911.1"/>
    <property type="molecule type" value="Genomic_DNA"/>
</dbReference>
<feature type="transmembrane region" description="Helical" evidence="7">
    <location>
        <begin position="198"/>
        <end position="217"/>
    </location>
</feature>
<keyword evidence="6 7" id="KW-0472">Membrane</keyword>
<keyword evidence="4 7" id="KW-0812">Transmembrane</keyword>
<name>A0ABX6YGM6_9MICO</name>
<keyword evidence="5 7" id="KW-1133">Transmembrane helix</keyword>
<reference evidence="9 10" key="1">
    <citation type="submission" date="2020-12" db="EMBL/GenBank/DDBJ databases">
        <title>Microbacterium sp. HY060.</title>
        <authorList>
            <person name="Zhou J."/>
        </authorList>
    </citation>
    <scope>NUCLEOTIDE SEQUENCE [LARGE SCALE GENOMIC DNA]</scope>
    <source>
        <strain evidence="9 10">HY60</strain>
    </source>
</reference>
<dbReference type="Gene3D" id="1.20.1250.20">
    <property type="entry name" value="MFS general substrate transporter like domains"/>
    <property type="match status" value="1"/>
</dbReference>
<feature type="transmembrane region" description="Helical" evidence="7">
    <location>
        <begin position="43"/>
        <end position="66"/>
    </location>
</feature>
<dbReference type="PANTHER" id="PTHR23513:SF9">
    <property type="entry name" value="ENTEROBACTIN EXPORTER ENTS"/>
    <property type="match status" value="1"/>
</dbReference>
<organism evidence="9 10">
    <name type="scientific">Paramicrobacterium chengjingii</name>
    <dbReference type="NCBI Taxonomy" id="2769067"/>
    <lineage>
        <taxon>Bacteria</taxon>
        <taxon>Bacillati</taxon>
        <taxon>Actinomycetota</taxon>
        <taxon>Actinomycetes</taxon>
        <taxon>Micrococcales</taxon>
        <taxon>Microbacteriaceae</taxon>
        <taxon>Paramicrobacterium</taxon>
    </lineage>
</organism>
<evidence type="ECO:0000256" key="6">
    <source>
        <dbReference type="ARBA" id="ARBA00023136"/>
    </source>
</evidence>
<evidence type="ECO:0000313" key="10">
    <source>
        <dbReference type="Proteomes" id="UP000662814"/>
    </source>
</evidence>
<dbReference type="Proteomes" id="UP000662814">
    <property type="component" value="Chromosome"/>
</dbReference>
<dbReference type="SUPFAM" id="SSF103473">
    <property type="entry name" value="MFS general substrate transporter"/>
    <property type="match status" value="1"/>
</dbReference>
<evidence type="ECO:0000256" key="5">
    <source>
        <dbReference type="ARBA" id="ARBA00022989"/>
    </source>
</evidence>
<keyword evidence="2" id="KW-0813">Transport</keyword>
<feature type="transmembrane region" description="Helical" evidence="7">
    <location>
        <begin position="348"/>
        <end position="367"/>
    </location>
</feature>
<dbReference type="PROSITE" id="PS50850">
    <property type="entry name" value="MFS"/>
    <property type="match status" value="1"/>
</dbReference>
<dbReference type="InterPro" id="IPR036259">
    <property type="entry name" value="MFS_trans_sf"/>
</dbReference>
<protein>
    <submittedName>
        <fullName evidence="9">MFS transporter</fullName>
    </submittedName>
</protein>
<evidence type="ECO:0000256" key="1">
    <source>
        <dbReference type="ARBA" id="ARBA00004429"/>
    </source>
</evidence>
<feature type="transmembrane region" description="Helical" evidence="7">
    <location>
        <begin position="104"/>
        <end position="125"/>
    </location>
</feature>
<feature type="transmembrane region" description="Helical" evidence="7">
    <location>
        <begin position="170"/>
        <end position="192"/>
    </location>
</feature>
<dbReference type="Pfam" id="PF05977">
    <property type="entry name" value="MFS_3"/>
    <property type="match status" value="1"/>
</dbReference>
<dbReference type="InterPro" id="IPR010290">
    <property type="entry name" value="TM_effector"/>
</dbReference>
<keyword evidence="10" id="KW-1185">Reference proteome</keyword>
<dbReference type="PANTHER" id="PTHR23513">
    <property type="entry name" value="INTEGRAL MEMBRANE EFFLUX PROTEIN-RELATED"/>
    <property type="match status" value="1"/>
</dbReference>
<feature type="transmembrane region" description="Helical" evidence="7">
    <location>
        <begin position="273"/>
        <end position="296"/>
    </location>
</feature>
<gene>
    <name evidence="9" type="ORF">HCR76_14020</name>
</gene>
<accession>A0ABX6YGM6</accession>
<dbReference type="InterPro" id="IPR020846">
    <property type="entry name" value="MFS_dom"/>
</dbReference>
<evidence type="ECO:0000259" key="8">
    <source>
        <dbReference type="PROSITE" id="PS50850"/>
    </source>
</evidence>
<evidence type="ECO:0000256" key="2">
    <source>
        <dbReference type="ARBA" id="ARBA00022448"/>
    </source>
</evidence>
<sequence>MIVSPCEIAVTETHESEPPSDPPRTGIFADLTPLKHSPAFARLWGGNAIAGIGTQMTIVAVGLHIYDLTQSTFAVSLVALFALVPMLVFGLYGGMLADAFDRRTLALVTAIVAWCSTVTLALLAWTHVDQAWPFYLVMTINTVAATVLGTTRQAILPRLLPIELLPAASALSGISAGVMVTVGPALAGVLVATVGVQWTFTTDVVLFAFAFAGIASLPRLEPHGDVRSAGFASVLEGLRFLKTAPNIRMSFIVDLVAMTFGQPRVLFPAVGMLLLGGGAITVGVLTAGVAVGAFITSVFSGRLGALRHQGIAIRNSIAVFGAATLAFGVVLLVAALSGGVASESVVNWPALIVATLCMVVAGGADNVSSIFRMTLLQASAPDAMRGRIQGIFTVVVTGGPRVGDLLAGSLTALTALWVPPLFGGIVIIIVVWLLVRMNPRFATYDALNPQP</sequence>
<feature type="transmembrane region" description="Helical" evidence="7">
    <location>
        <begin position="317"/>
        <end position="336"/>
    </location>
</feature>
<keyword evidence="3" id="KW-1003">Cell membrane</keyword>
<proteinExistence type="predicted"/>
<dbReference type="CDD" id="cd06173">
    <property type="entry name" value="MFS_MefA_like"/>
    <property type="match status" value="1"/>
</dbReference>
<feature type="transmembrane region" description="Helical" evidence="7">
    <location>
        <begin position="416"/>
        <end position="435"/>
    </location>
</feature>
<feature type="transmembrane region" description="Helical" evidence="7">
    <location>
        <begin position="72"/>
        <end position="92"/>
    </location>
</feature>
<feature type="domain" description="Major facilitator superfamily (MFS) profile" evidence="8">
    <location>
        <begin position="225"/>
        <end position="451"/>
    </location>
</feature>
<evidence type="ECO:0000313" key="9">
    <source>
        <dbReference type="EMBL" id="QPZ37911.1"/>
    </source>
</evidence>
<comment type="subcellular location">
    <subcellularLocation>
        <location evidence="1">Cell inner membrane</location>
        <topology evidence="1">Multi-pass membrane protein</topology>
    </subcellularLocation>
</comment>
<evidence type="ECO:0000256" key="3">
    <source>
        <dbReference type="ARBA" id="ARBA00022475"/>
    </source>
</evidence>
<evidence type="ECO:0000256" key="7">
    <source>
        <dbReference type="SAM" id="Phobius"/>
    </source>
</evidence>
<feature type="transmembrane region" description="Helical" evidence="7">
    <location>
        <begin position="131"/>
        <end position="149"/>
    </location>
</feature>